<reference evidence="2" key="1">
    <citation type="submission" date="2021-01" db="EMBL/GenBank/DDBJ databases">
        <title>Whole genome shotgun sequence of Rhizocola hellebori NBRC 109834.</title>
        <authorList>
            <person name="Komaki H."/>
            <person name="Tamura T."/>
        </authorList>
    </citation>
    <scope>NUCLEOTIDE SEQUENCE</scope>
    <source>
        <strain evidence="2">NBRC 109834</strain>
    </source>
</reference>
<accession>A0A8J3Q4X1</accession>
<feature type="transmembrane region" description="Helical" evidence="1">
    <location>
        <begin position="485"/>
        <end position="504"/>
    </location>
</feature>
<evidence type="ECO:0008006" key="4">
    <source>
        <dbReference type="Google" id="ProtNLM"/>
    </source>
</evidence>
<feature type="transmembrane region" description="Helical" evidence="1">
    <location>
        <begin position="366"/>
        <end position="387"/>
    </location>
</feature>
<dbReference type="AlphaFoldDB" id="A0A8J3Q4X1"/>
<evidence type="ECO:0000313" key="2">
    <source>
        <dbReference type="EMBL" id="GIH03499.1"/>
    </source>
</evidence>
<evidence type="ECO:0000256" key="1">
    <source>
        <dbReference type="SAM" id="Phobius"/>
    </source>
</evidence>
<evidence type="ECO:0000313" key="3">
    <source>
        <dbReference type="Proteomes" id="UP000612899"/>
    </source>
</evidence>
<sequence length="550" mass="57560">MTLFMLIGACYGVWQLAVLSSWTRTVRLSALFLTVAVGLYGAGVLTVFLQLLYTNGVAAVTDTPLSEVVRTASYTMDPLIEEIVKVAPLALLVLLHKRIRAQWGLTDYVLVGAATGAGFTLAEAILRYSDEAYNVTGGPFSGWTEASGFSLTYFPGLPTILTSWVPAPVAFGDIFSGSAAVATNPHLVLSALGGLAVGLMFRGGKWILAGVGLMAYVWADHATFNYRVFKPEGAGLVGLLSGPFEFLNKADWLYPLIALGIASYLDYQRLKAGKLATADVATSVPLTSFATKGLPWTAMVAWRFALVRRNLYFAKAAGADTAELNEMVRSSRTQIDTWNSTEAWRCAKLPLTNPPGAGGIRAHWPVLVSLILLVPGLFIFAVGSIRLPSFIVDILVSPLMAPIVLVLSLVSLVWLAWQVVLTVRSLPQQRSVPIADPIARGDLRIINGCGAFAAGAIALFIALVGDGPHGPVFSPTHILDALGSSTALCILAIMFVAMALFLLFPGGGLALALGGLGGGGGMAPALAALVLVFGLGGLALGDGGGGGTDA</sequence>
<name>A0A8J3Q4X1_9ACTN</name>
<dbReference type="Proteomes" id="UP000612899">
    <property type="component" value="Unassembled WGS sequence"/>
</dbReference>
<dbReference type="EMBL" id="BONY01000007">
    <property type="protein sequence ID" value="GIH03499.1"/>
    <property type="molecule type" value="Genomic_DNA"/>
</dbReference>
<feature type="transmembrane region" description="Helical" evidence="1">
    <location>
        <begin position="6"/>
        <end position="23"/>
    </location>
</feature>
<keyword evidence="1" id="KW-0812">Transmembrane</keyword>
<comment type="caution">
    <text evidence="2">The sequence shown here is derived from an EMBL/GenBank/DDBJ whole genome shotgun (WGS) entry which is preliminary data.</text>
</comment>
<proteinExistence type="predicted"/>
<feature type="transmembrane region" description="Helical" evidence="1">
    <location>
        <begin position="399"/>
        <end position="423"/>
    </location>
</feature>
<feature type="transmembrane region" description="Helical" evidence="1">
    <location>
        <begin position="511"/>
        <end position="535"/>
    </location>
</feature>
<dbReference type="RefSeq" id="WP_203907402.1">
    <property type="nucleotide sequence ID" value="NZ_BONY01000007.1"/>
</dbReference>
<gene>
    <name evidence="2" type="ORF">Rhe02_15660</name>
</gene>
<keyword evidence="1" id="KW-1133">Transmembrane helix</keyword>
<protein>
    <recommendedName>
        <fullName evidence="4">PrsW family intramembrane metalloprotease</fullName>
    </recommendedName>
</protein>
<feature type="transmembrane region" description="Helical" evidence="1">
    <location>
        <begin position="108"/>
        <end position="126"/>
    </location>
</feature>
<feature type="transmembrane region" description="Helical" evidence="1">
    <location>
        <begin position="444"/>
        <end position="465"/>
    </location>
</feature>
<organism evidence="2 3">
    <name type="scientific">Rhizocola hellebori</name>
    <dbReference type="NCBI Taxonomy" id="1392758"/>
    <lineage>
        <taxon>Bacteria</taxon>
        <taxon>Bacillati</taxon>
        <taxon>Actinomycetota</taxon>
        <taxon>Actinomycetes</taxon>
        <taxon>Micromonosporales</taxon>
        <taxon>Micromonosporaceae</taxon>
        <taxon>Rhizocola</taxon>
    </lineage>
</organism>
<keyword evidence="3" id="KW-1185">Reference proteome</keyword>
<feature type="transmembrane region" description="Helical" evidence="1">
    <location>
        <begin position="206"/>
        <end position="226"/>
    </location>
</feature>
<keyword evidence="1" id="KW-0472">Membrane</keyword>
<feature type="transmembrane region" description="Helical" evidence="1">
    <location>
        <begin position="30"/>
        <end position="53"/>
    </location>
</feature>